<comment type="caution">
    <text evidence="2">The sequence shown here is derived from an EMBL/GenBank/DDBJ whole genome shotgun (WGS) entry which is preliminary data.</text>
</comment>
<dbReference type="EMBL" id="CAJFCW020000002">
    <property type="protein sequence ID" value="CAG9097842.1"/>
    <property type="molecule type" value="Genomic_DNA"/>
</dbReference>
<protein>
    <submittedName>
        <fullName evidence="2">Uncharacterized protein</fullName>
    </submittedName>
</protein>
<proteinExistence type="predicted"/>
<dbReference type="Pfam" id="PF03567">
    <property type="entry name" value="Sulfotransfer_2"/>
    <property type="match status" value="1"/>
</dbReference>
<keyword evidence="1" id="KW-0472">Membrane</keyword>
<dbReference type="GO" id="GO:0016020">
    <property type="term" value="C:membrane"/>
    <property type="evidence" value="ECO:0007669"/>
    <property type="project" value="InterPro"/>
</dbReference>
<accession>A0A811KD92</accession>
<dbReference type="InterPro" id="IPR007669">
    <property type="entry name" value="Chst-1-like"/>
</dbReference>
<dbReference type="InterPro" id="IPR005331">
    <property type="entry name" value="Sulfotransferase"/>
</dbReference>
<dbReference type="GO" id="GO:1902884">
    <property type="term" value="P:positive regulation of response to oxidative stress"/>
    <property type="evidence" value="ECO:0007669"/>
    <property type="project" value="InterPro"/>
</dbReference>
<organism evidence="2 3">
    <name type="scientific">Bursaphelenchus okinawaensis</name>
    <dbReference type="NCBI Taxonomy" id="465554"/>
    <lineage>
        <taxon>Eukaryota</taxon>
        <taxon>Metazoa</taxon>
        <taxon>Ecdysozoa</taxon>
        <taxon>Nematoda</taxon>
        <taxon>Chromadorea</taxon>
        <taxon>Rhabditida</taxon>
        <taxon>Tylenchina</taxon>
        <taxon>Tylenchomorpha</taxon>
        <taxon>Aphelenchoidea</taxon>
        <taxon>Aphelenchoididae</taxon>
        <taxon>Bursaphelenchus</taxon>
    </lineage>
</organism>
<dbReference type="GO" id="GO:0047756">
    <property type="term" value="F:chondroitin 4-sulfotransferase activity"/>
    <property type="evidence" value="ECO:0007669"/>
    <property type="project" value="InterPro"/>
</dbReference>
<name>A0A811KD92_9BILA</name>
<evidence type="ECO:0000256" key="1">
    <source>
        <dbReference type="SAM" id="Phobius"/>
    </source>
</evidence>
<dbReference type="PANTHER" id="PTHR22900">
    <property type="entry name" value="PROTEIN CBG14245-RELATED"/>
    <property type="match status" value="1"/>
</dbReference>
<dbReference type="EMBL" id="CAJFDH010000002">
    <property type="protein sequence ID" value="CAD5212848.1"/>
    <property type="molecule type" value="Genomic_DNA"/>
</dbReference>
<dbReference type="Proteomes" id="UP000783686">
    <property type="component" value="Unassembled WGS sequence"/>
</dbReference>
<keyword evidence="1" id="KW-1133">Transmembrane helix</keyword>
<keyword evidence="3" id="KW-1185">Reference proteome</keyword>
<keyword evidence="1" id="KW-0812">Transmembrane</keyword>
<evidence type="ECO:0000313" key="3">
    <source>
        <dbReference type="Proteomes" id="UP000614601"/>
    </source>
</evidence>
<reference evidence="2" key="1">
    <citation type="submission" date="2020-09" db="EMBL/GenBank/DDBJ databases">
        <authorList>
            <person name="Kikuchi T."/>
        </authorList>
    </citation>
    <scope>NUCLEOTIDE SEQUENCE</scope>
    <source>
        <strain evidence="2">SH1</strain>
    </source>
</reference>
<gene>
    <name evidence="2" type="ORF">BOKJ2_LOCUS4649</name>
</gene>
<evidence type="ECO:0000313" key="2">
    <source>
        <dbReference type="EMBL" id="CAD5212848.1"/>
    </source>
</evidence>
<feature type="transmembrane region" description="Helical" evidence="1">
    <location>
        <begin position="12"/>
        <end position="31"/>
    </location>
</feature>
<sequence length="355" mass="41868">MKNAMTISTPITILCLVLFFAFTLLTYWTLLKKQEISNCMPYSQEMSQNKENEMISSGYYVASYLTEGDYHNITGDSHIEENFTIETPDFLLNQCKYRSECLNGRVSIDNRLRYSTKHKIVGCLAENDMTKVVETMTCYLYDQKMFNRAKTFLKYNEMKKFCIVVSEERSIPKIWADFSNQNIDINSVLHYAVIQDPLQRFVGKYIDYCLRSQAFQNSTHCLSCHHNITCFLGNLHSHLLQHKNSSLAYEFSPQSWYCDFNRHLQNFKIVKYEEFHKDLPNVFMQIKEFGSKNGVTQDDIDNVHVDFEKEVWKEDKVADNLKEFFVRKIKSNKKLLELFLKVYHIDYISFGFGLE</sequence>
<dbReference type="AlphaFoldDB" id="A0A811KD92"/>
<dbReference type="Proteomes" id="UP000614601">
    <property type="component" value="Unassembled WGS sequence"/>
</dbReference>
<dbReference type="PANTHER" id="PTHR22900:SF5">
    <property type="entry name" value="PROTEIN CBG14245"/>
    <property type="match status" value="1"/>
</dbReference>
<dbReference type="GO" id="GO:0050650">
    <property type="term" value="P:chondroitin sulfate proteoglycan biosynthetic process"/>
    <property type="evidence" value="ECO:0007669"/>
    <property type="project" value="InterPro"/>
</dbReference>